<evidence type="ECO:0000256" key="11">
    <source>
        <dbReference type="ARBA" id="ARBA00023244"/>
    </source>
</evidence>
<dbReference type="GO" id="GO:0004853">
    <property type="term" value="F:uroporphyrinogen decarboxylase activity"/>
    <property type="evidence" value="ECO:0007669"/>
    <property type="project" value="UniProtKB-UniRule"/>
</dbReference>
<dbReference type="PROSITE" id="PS00906">
    <property type="entry name" value="UROD_1"/>
    <property type="match status" value="1"/>
</dbReference>
<dbReference type="InterPro" id="IPR038071">
    <property type="entry name" value="UROD/MetE-like_sf"/>
</dbReference>
<dbReference type="InterPro" id="IPR006361">
    <property type="entry name" value="Uroporphyrinogen_deCO2ase_HemE"/>
</dbReference>
<feature type="binding site" evidence="12">
    <location>
        <position position="333"/>
    </location>
    <ligand>
        <name>substrate</name>
    </ligand>
</feature>
<evidence type="ECO:0000256" key="13">
    <source>
        <dbReference type="RuleBase" id="RU000554"/>
    </source>
</evidence>
<evidence type="ECO:0000256" key="2">
    <source>
        <dbReference type="ARBA" id="ARBA00004496"/>
    </source>
</evidence>
<comment type="pathway">
    <text evidence="3 12 13">Porphyrin-containing compound metabolism; protoporphyrin-IX biosynthesis; coproporphyrinogen-III from 5-aminolevulinate: step 4/4.</text>
</comment>
<organism evidence="15 16">
    <name type="scientific">Cupriavidus metallidurans</name>
    <dbReference type="NCBI Taxonomy" id="119219"/>
    <lineage>
        <taxon>Bacteria</taxon>
        <taxon>Pseudomonadati</taxon>
        <taxon>Pseudomonadota</taxon>
        <taxon>Betaproteobacteria</taxon>
        <taxon>Burkholderiales</taxon>
        <taxon>Burkholderiaceae</taxon>
        <taxon>Cupriavidus</taxon>
    </lineage>
</organism>
<evidence type="ECO:0000256" key="6">
    <source>
        <dbReference type="ARBA" id="ARBA00012288"/>
    </source>
</evidence>
<dbReference type="GeneID" id="60822597"/>
<proteinExistence type="inferred from homology"/>
<feature type="binding site" evidence="12">
    <location>
        <position position="77"/>
    </location>
    <ligand>
        <name>substrate</name>
    </ligand>
</feature>
<sequence length="367" mass="39923">MTALQNDTFLRALRRQPTEYTPLWLMRQAGRYLPEYNATRARAGSFLGLAKNPAYATEVTLQPLDRYPLDAAILFSDILTVPDAMGLGLSFAQGEGPRFAHPLRTEADVAKLAVPDMASLQYVFDAVSEIRKALVQDGRQRVPLIGFSGSPWTLACYMVEGGGSDDFRTVKAMMYARPDLMHRILDINATAVSAYLNAQIEAGAQAVMVFDTWGGALADGMYQAFSLAYMRKVLQGLKREHDGQQIPVIVFTKGGGIWLEEIAGIGPDAIGLDWTVNLAKARRRTEGRVALQGNIDPTVLFASESAIREQVRGVLDSYASAGGSDGHVFNLGHGISQFTPPENVSVLVDEVHNHSRKLRAGQVAAAV</sequence>
<protein>
    <recommendedName>
        <fullName evidence="7 12">Uroporphyrinogen decarboxylase</fullName>
        <shortName evidence="12">UPD</shortName>
        <shortName evidence="12">URO-D</shortName>
        <ecNumber evidence="6 12">4.1.1.37</ecNumber>
    </recommendedName>
</protein>
<dbReference type="EC" id="4.1.1.37" evidence="6 12"/>
<feature type="binding site" evidence="12">
    <location>
        <begin position="27"/>
        <end position="31"/>
    </location>
    <ligand>
        <name>substrate</name>
    </ligand>
</feature>
<evidence type="ECO:0000313" key="16">
    <source>
        <dbReference type="Proteomes" id="UP000253772"/>
    </source>
</evidence>
<feature type="binding site" evidence="12">
    <location>
        <position position="157"/>
    </location>
    <ligand>
        <name>substrate</name>
    </ligand>
</feature>
<dbReference type="OMA" id="LWLMRQA"/>
<dbReference type="NCBIfam" id="TIGR01464">
    <property type="entry name" value="hemE"/>
    <property type="match status" value="1"/>
</dbReference>
<dbReference type="InterPro" id="IPR000257">
    <property type="entry name" value="Uroporphyrinogen_deCOase"/>
</dbReference>
<dbReference type="SMR" id="A0A132HBA5"/>
<evidence type="ECO:0000256" key="3">
    <source>
        <dbReference type="ARBA" id="ARBA00004804"/>
    </source>
</evidence>
<comment type="subunit">
    <text evidence="5 12">Homodimer.</text>
</comment>
<keyword evidence="8 12" id="KW-0963">Cytoplasm</keyword>
<dbReference type="FunFam" id="3.20.20.210:FF:000001">
    <property type="entry name" value="Uroporphyrinogen decarboxylase"/>
    <property type="match status" value="1"/>
</dbReference>
<evidence type="ECO:0000256" key="14">
    <source>
        <dbReference type="RuleBase" id="RU004169"/>
    </source>
</evidence>
<dbReference type="HAMAP" id="MF_00218">
    <property type="entry name" value="URO_D"/>
    <property type="match status" value="1"/>
</dbReference>
<dbReference type="SUPFAM" id="SSF51726">
    <property type="entry name" value="UROD/MetE-like"/>
    <property type="match status" value="1"/>
</dbReference>
<dbReference type="AlphaFoldDB" id="A0A132HBA5"/>
<keyword evidence="10 12" id="KW-0456">Lyase</keyword>
<evidence type="ECO:0000256" key="9">
    <source>
        <dbReference type="ARBA" id="ARBA00022793"/>
    </source>
</evidence>
<dbReference type="CDD" id="cd00717">
    <property type="entry name" value="URO-D"/>
    <property type="match status" value="1"/>
</dbReference>
<dbReference type="PANTHER" id="PTHR21091:SF169">
    <property type="entry name" value="UROPORPHYRINOGEN DECARBOXYLASE"/>
    <property type="match status" value="1"/>
</dbReference>
<keyword evidence="11 12" id="KW-0627">Porphyrin biosynthesis</keyword>
<dbReference type="UniPathway" id="UPA00251">
    <property type="reaction ID" value="UER00321"/>
</dbReference>
<evidence type="ECO:0000256" key="8">
    <source>
        <dbReference type="ARBA" id="ARBA00022490"/>
    </source>
</evidence>
<evidence type="ECO:0000256" key="4">
    <source>
        <dbReference type="ARBA" id="ARBA00009935"/>
    </source>
</evidence>
<evidence type="ECO:0000256" key="7">
    <source>
        <dbReference type="ARBA" id="ARBA00014308"/>
    </source>
</evidence>
<accession>A0A132HBA5</accession>
<comment type="subcellular location">
    <subcellularLocation>
        <location evidence="2 12">Cytoplasm</location>
    </subcellularLocation>
</comment>
<dbReference type="RefSeq" id="WP_008650152.1">
    <property type="nucleotide sequence ID" value="NZ_CP026544.1"/>
</dbReference>
<dbReference type="Pfam" id="PF01208">
    <property type="entry name" value="URO-D"/>
    <property type="match status" value="1"/>
</dbReference>
<reference evidence="15 16" key="1">
    <citation type="submission" date="2019-03" db="EMBL/GenBank/DDBJ databases">
        <title>Comparative insights into the high quality Complete genome sequence of highly metal resistant Cupriavidus metallidurans strain BS1 isolated from a gold-copper mine.</title>
        <authorList>
            <person name="Mazhar H.S."/>
            <person name="Rensing C."/>
        </authorList>
    </citation>
    <scope>NUCLEOTIDE SEQUENCE [LARGE SCALE GENOMIC DNA]</scope>
    <source>
        <strain evidence="15 16">BS1</strain>
    </source>
</reference>
<dbReference type="PANTHER" id="PTHR21091">
    <property type="entry name" value="METHYLTETRAHYDROFOLATE:HOMOCYSTEINE METHYLTRANSFERASE RELATED"/>
    <property type="match status" value="1"/>
</dbReference>
<comment type="similarity">
    <text evidence="4 12 14">Belongs to the uroporphyrinogen decarboxylase family.</text>
</comment>
<dbReference type="PROSITE" id="PS00907">
    <property type="entry name" value="UROD_2"/>
    <property type="match status" value="1"/>
</dbReference>
<dbReference type="EMBL" id="CP037900">
    <property type="protein sequence ID" value="QBP11448.1"/>
    <property type="molecule type" value="Genomic_DNA"/>
</dbReference>
<comment type="caution">
    <text evidence="12">Lacks conserved residue(s) required for the propagation of feature annotation.</text>
</comment>
<dbReference type="Gene3D" id="3.20.20.210">
    <property type="match status" value="1"/>
</dbReference>
<comment type="function">
    <text evidence="1 12">Catalyzes the decarboxylation of four acetate groups of uroporphyrinogen-III to yield coproporphyrinogen-III.</text>
</comment>
<dbReference type="GO" id="GO:0019353">
    <property type="term" value="P:protoporphyrinogen IX biosynthetic process from glutamate"/>
    <property type="evidence" value="ECO:0007669"/>
    <property type="project" value="TreeGrafter"/>
</dbReference>
<dbReference type="Proteomes" id="UP000253772">
    <property type="component" value="Chromosome c1"/>
</dbReference>
<comment type="catalytic activity">
    <reaction evidence="12 13">
        <text>uroporphyrinogen III + 4 H(+) = coproporphyrinogen III + 4 CO2</text>
        <dbReference type="Rhea" id="RHEA:19865"/>
        <dbReference type="ChEBI" id="CHEBI:15378"/>
        <dbReference type="ChEBI" id="CHEBI:16526"/>
        <dbReference type="ChEBI" id="CHEBI:57308"/>
        <dbReference type="ChEBI" id="CHEBI:57309"/>
        <dbReference type="EC" id="4.1.1.37"/>
    </reaction>
</comment>
<evidence type="ECO:0000313" key="15">
    <source>
        <dbReference type="EMBL" id="QBP11448.1"/>
    </source>
</evidence>
<dbReference type="GO" id="GO:0005829">
    <property type="term" value="C:cytosol"/>
    <property type="evidence" value="ECO:0007669"/>
    <property type="project" value="TreeGrafter"/>
</dbReference>
<dbReference type="OrthoDB" id="9806656at2"/>
<evidence type="ECO:0000256" key="5">
    <source>
        <dbReference type="ARBA" id="ARBA00011738"/>
    </source>
</evidence>
<keyword evidence="9 12" id="KW-0210">Decarboxylase</keyword>
<evidence type="ECO:0000256" key="12">
    <source>
        <dbReference type="HAMAP-Rule" id="MF_00218"/>
    </source>
</evidence>
<name>A0A132HBA5_9BURK</name>
<evidence type="ECO:0000256" key="1">
    <source>
        <dbReference type="ARBA" id="ARBA00002448"/>
    </source>
</evidence>
<feature type="site" description="Transition state stabilizer" evidence="12">
    <location>
        <position position="77"/>
    </location>
</feature>
<feature type="binding site" evidence="12">
    <location>
        <position position="212"/>
    </location>
    <ligand>
        <name>substrate</name>
    </ligand>
</feature>
<evidence type="ECO:0000256" key="10">
    <source>
        <dbReference type="ARBA" id="ARBA00023239"/>
    </source>
</evidence>
<gene>
    <name evidence="12" type="primary">hemE</name>
    <name evidence="15" type="ORF">DDF84_017705</name>
</gene>